<dbReference type="CDD" id="cd07995">
    <property type="entry name" value="TPK"/>
    <property type="match status" value="1"/>
</dbReference>
<dbReference type="SUPFAM" id="SSF63999">
    <property type="entry name" value="Thiamin pyrophosphokinase, catalytic domain"/>
    <property type="match status" value="1"/>
</dbReference>
<dbReference type="InterPro" id="IPR006282">
    <property type="entry name" value="Thi_PPkinase"/>
</dbReference>
<name>W2T8Z0_NECAM</name>
<sequence length="251" mass="27838">MLEEKKAGEKPGVFYGTAKSNLSSVFTFSLEENNVCVWLNGAPEAERPIWVKLWNTAQRRYCTDGGANRIMARNQELSFPDVVVGDMDSILTTVTENLRHRSLLIHTPDQDKTDLTKCLEYIAEDFNRDASHVVLLGGTSGRFDHTLAAINSLYCSSKIMTKDVYCLDGENLTFVLDEGEYVVAVDRQFVTGTCGVVPFSQKQTIVTMEEGAKMSFGGLISTSNIMEKDVVRVKTSAPLIFTMELLPSSLL</sequence>
<evidence type="ECO:0000313" key="7">
    <source>
        <dbReference type="EMBL" id="ETN78475.1"/>
    </source>
</evidence>
<gene>
    <name evidence="7" type="ORF">NECAME_02912</name>
</gene>
<dbReference type="GO" id="GO:0005524">
    <property type="term" value="F:ATP binding"/>
    <property type="evidence" value="ECO:0007669"/>
    <property type="project" value="UniProtKB-KW"/>
</dbReference>
<evidence type="ECO:0000259" key="5">
    <source>
        <dbReference type="Pfam" id="PF04263"/>
    </source>
</evidence>
<dbReference type="InterPro" id="IPR007373">
    <property type="entry name" value="Thiamin_PyroPKinase_B1-bd"/>
</dbReference>
<evidence type="ECO:0000256" key="3">
    <source>
        <dbReference type="ARBA" id="ARBA00022777"/>
    </source>
</evidence>
<keyword evidence="1" id="KW-0808">Transferase</keyword>
<dbReference type="Pfam" id="PF04263">
    <property type="entry name" value="TPK_catalytic"/>
    <property type="match status" value="1"/>
</dbReference>
<feature type="domain" description="Thiamin pyrophosphokinase thiamin-binding" evidence="6">
    <location>
        <begin position="181"/>
        <end position="240"/>
    </location>
</feature>
<dbReference type="KEGG" id="nai:NECAME_02912"/>
<dbReference type="GO" id="GO:0016301">
    <property type="term" value="F:kinase activity"/>
    <property type="evidence" value="ECO:0007669"/>
    <property type="project" value="UniProtKB-KW"/>
</dbReference>
<keyword evidence="8" id="KW-1185">Reference proteome</keyword>
<dbReference type="InterPro" id="IPR036371">
    <property type="entry name" value="TPK_B1-bd_sf"/>
</dbReference>
<dbReference type="NCBIfam" id="TIGR01378">
    <property type="entry name" value="thi_PPkinase"/>
    <property type="match status" value="1"/>
</dbReference>
<dbReference type="Pfam" id="PF04265">
    <property type="entry name" value="TPK_B1_binding"/>
    <property type="match status" value="1"/>
</dbReference>
<evidence type="ECO:0000256" key="1">
    <source>
        <dbReference type="ARBA" id="ARBA00022679"/>
    </source>
</evidence>
<dbReference type="EMBL" id="KI659903">
    <property type="protein sequence ID" value="ETN78475.1"/>
    <property type="molecule type" value="Genomic_DNA"/>
</dbReference>
<feature type="domain" description="Thiamin pyrophosphokinase catalytic" evidence="5">
    <location>
        <begin position="52"/>
        <end position="155"/>
    </location>
</feature>
<dbReference type="PANTHER" id="PTHR13622">
    <property type="entry name" value="THIAMIN PYROPHOSPHOKINASE"/>
    <property type="match status" value="1"/>
</dbReference>
<dbReference type="OMA" id="TDMCKAL"/>
<dbReference type="PANTHER" id="PTHR13622:SF8">
    <property type="entry name" value="THIAMIN PYROPHOSPHOKINASE 1"/>
    <property type="match status" value="1"/>
</dbReference>
<dbReference type="SUPFAM" id="SSF63862">
    <property type="entry name" value="Thiamin pyrophosphokinase, substrate-binding domain"/>
    <property type="match status" value="1"/>
</dbReference>
<evidence type="ECO:0000256" key="2">
    <source>
        <dbReference type="ARBA" id="ARBA00022741"/>
    </source>
</evidence>
<keyword evidence="3 7" id="KW-0418">Kinase</keyword>
<evidence type="ECO:0000313" key="8">
    <source>
        <dbReference type="Proteomes" id="UP000053676"/>
    </source>
</evidence>
<proteinExistence type="predicted"/>
<dbReference type="Proteomes" id="UP000053676">
    <property type="component" value="Unassembled WGS sequence"/>
</dbReference>
<dbReference type="AlphaFoldDB" id="W2T8Z0"/>
<evidence type="ECO:0000259" key="6">
    <source>
        <dbReference type="Pfam" id="PF04265"/>
    </source>
</evidence>
<protein>
    <submittedName>
        <fullName evidence="7">Thiamine diphosphokinase</fullName>
    </submittedName>
</protein>
<dbReference type="InterPro" id="IPR036759">
    <property type="entry name" value="TPK_catalytic_sf"/>
</dbReference>
<dbReference type="GO" id="GO:0030975">
    <property type="term" value="F:thiamine binding"/>
    <property type="evidence" value="ECO:0007669"/>
    <property type="project" value="InterPro"/>
</dbReference>
<dbReference type="GO" id="GO:0009229">
    <property type="term" value="P:thiamine diphosphate biosynthetic process"/>
    <property type="evidence" value="ECO:0007669"/>
    <property type="project" value="InterPro"/>
</dbReference>
<dbReference type="GO" id="GO:0006772">
    <property type="term" value="P:thiamine metabolic process"/>
    <property type="evidence" value="ECO:0007669"/>
    <property type="project" value="InterPro"/>
</dbReference>
<dbReference type="STRING" id="51031.W2T8Z0"/>
<accession>W2T8Z0</accession>
<keyword evidence="4" id="KW-0067">ATP-binding</keyword>
<dbReference type="OrthoDB" id="25149at2759"/>
<organism evidence="7 8">
    <name type="scientific">Necator americanus</name>
    <name type="common">Human hookworm</name>
    <dbReference type="NCBI Taxonomy" id="51031"/>
    <lineage>
        <taxon>Eukaryota</taxon>
        <taxon>Metazoa</taxon>
        <taxon>Ecdysozoa</taxon>
        <taxon>Nematoda</taxon>
        <taxon>Chromadorea</taxon>
        <taxon>Rhabditida</taxon>
        <taxon>Rhabditina</taxon>
        <taxon>Rhabditomorpha</taxon>
        <taxon>Strongyloidea</taxon>
        <taxon>Ancylostomatidae</taxon>
        <taxon>Bunostominae</taxon>
        <taxon>Necator</taxon>
    </lineage>
</organism>
<reference evidence="8" key="1">
    <citation type="journal article" date="2014" name="Nat. Genet.">
        <title>Genome of the human hookworm Necator americanus.</title>
        <authorList>
            <person name="Tang Y.T."/>
            <person name="Gao X."/>
            <person name="Rosa B.A."/>
            <person name="Abubucker S."/>
            <person name="Hallsworth-Pepin K."/>
            <person name="Martin J."/>
            <person name="Tyagi R."/>
            <person name="Heizer E."/>
            <person name="Zhang X."/>
            <person name="Bhonagiri-Palsikar V."/>
            <person name="Minx P."/>
            <person name="Warren W.C."/>
            <person name="Wang Q."/>
            <person name="Zhan B."/>
            <person name="Hotez P.J."/>
            <person name="Sternberg P.W."/>
            <person name="Dougall A."/>
            <person name="Gaze S.T."/>
            <person name="Mulvenna J."/>
            <person name="Sotillo J."/>
            <person name="Ranganathan S."/>
            <person name="Rabelo E.M."/>
            <person name="Wilson R.K."/>
            <person name="Felgner P.L."/>
            <person name="Bethony J."/>
            <person name="Hawdon J.M."/>
            <person name="Gasser R.B."/>
            <person name="Loukas A."/>
            <person name="Mitreva M."/>
        </authorList>
    </citation>
    <scope>NUCLEOTIDE SEQUENCE [LARGE SCALE GENOMIC DNA]</scope>
</reference>
<keyword evidence="2" id="KW-0547">Nucleotide-binding</keyword>
<dbReference type="InterPro" id="IPR007371">
    <property type="entry name" value="TPK_catalytic"/>
</dbReference>
<dbReference type="GO" id="GO:0004788">
    <property type="term" value="F:thiamine diphosphokinase activity"/>
    <property type="evidence" value="ECO:0007669"/>
    <property type="project" value="InterPro"/>
</dbReference>
<evidence type="ECO:0000256" key="4">
    <source>
        <dbReference type="ARBA" id="ARBA00022840"/>
    </source>
</evidence>
<dbReference type="Gene3D" id="3.40.50.10240">
    <property type="entry name" value="Thiamin pyrophosphokinase, catalytic domain"/>
    <property type="match status" value="1"/>
</dbReference>